<dbReference type="Proteomes" id="UP000343370">
    <property type="component" value="Segment"/>
</dbReference>
<protein>
    <submittedName>
        <fullName evidence="1">Putative tail assembly chaperone</fullName>
    </submittedName>
</protein>
<name>A0A5Q2F4H6_9CAUD</name>
<accession>A0A5Q2F4H6</accession>
<gene>
    <name evidence="1" type="ORF">Sam112_gp15</name>
</gene>
<organism evidence="1 2">
    <name type="scientific">Bacillus phage vB_BcM_Sam112</name>
    <dbReference type="NCBI Taxonomy" id="2663324"/>
    <lineage>
        <taxon>Viruses</taxon>
        <taxon>Duplodnaviria</taxon>
        <taxon>Heunggongvirae</taxon>
        <taxon>Uroviricota</taxon>
        <taxon>Caudoviricetes</taxon>
        <taxon>Trautnerviridae</taxon>
        <taxon>Prospektnaukivirus</taxon>
        <taxon>Prospektnaukivirus sam112</taxon>
    </lineage>
</organism>
<dbReference type="EMBL" id="MN604230">
    <property type="protein sequence ID" value="QGF21719.1"/>
    <property type="molecule type" value="Genomic_DNA"/>
</dbReference>
<keyword evidence="2" id="KW-1185">Reference proteome</keyword>
<sequence>MDERFIVSANRYWWAYRIAFEFSINPQDVKKWHAHEIMEALAAIGIKEKAEKKAANAAKKG</sequence>
<reference evidence="1 2" key="1">
    <citation type="submission" date="2019-10" db="EMBL/GenBank/DDBJ databases">
        <authorList>
            <person name="Kazantseva O."/>
            <person name="Piligrimova E."/>
            <person name="Shadrin A."/>
            <person name="Zagorodny V."/>
        </authorList>
    </citation>
    <scope>NUCLEOTIDE SEQUENCE [LARGE SCALE GENOMIC DNA]</scope>
</reference>
<evidence type="ECO:0000313" key="2">
    <source>
        <dbReference type="Proteomes" id="UP000343370"/>
    </source>
</evidence>
<proteinExistence type="predicted"/>
<evidence type="ECO:0000313" key="1">
    <source>
        <dbReference type="EMBL" id="QGF21719.1"/>
    </source>
</evidence>